<name>A0A8S5QUN8_9CAUD</name>
<evidence type="ECO:0000313" key="1">
    <source>
        <dbReference type="EMBL" id="DAE23007.1"/>
    </source>
</evidence>
<reference evidence="1" key="1">
    <citation type="journal article" date="2021" name="Proc. Natl. Acad. Sci. U.S.A.">
        <title>A Catalog of Tens of Thousands of Viruses from Human Metagenomes Reveals Hidden Associations with Chronic Diseases.</title>
        <authorList>
            <person name="Tisza M.J."/>
            <person name="Buck C.B."/>
        </authorList>
    </citation>
    <scope>NUCLEOTIDE SEQUENCE</scope>
    <source>
        <strain evidence="1">Ct2u94</strain>
    </source>
</reference>
<accession>A0A8S5QUN8</accession>
<protein>
    <submittedName>
        <fullName evidence="1">Uncharacterized protein</fullName>
    </submittedName>
</protein>
<organism evidence="1">
    <name type="scientific">Siphoviridae sp. ct2u94</name>
    <dbReference type="NCBI Taxonomy" id="2826277"/>
    <lineage>
        <taxon>Viruses</taxon>
        <taxon>Duplodnaviria</taxon>
        <taxon>Heunggongvirae</taxon>
        <taxon>Uroviricota</taxon>
        <taxon>Caudoviricetes</taxon>
    </lineage>
</organism>
<sequence>MFHYQDGRNASSAKILLKVMLYHVVRQACRFSPQKYSSI</sequence>
<proteinExistence type="predicted"/>
<dbReference type="EMBL" id="BK015744">
    <property type="protein sequence ID" value="DAE23007.1"/>
    <property type="molecule type" value="Genomic_DNA"/>
</dbReference>